<reference evidence="2 3" key="1">
    <citation type="submission" date="2018-02" db="EMBL/GenBank/DDBJ databases">
        <title>Solimicrobium silvestre gen. nov., sp. nov., isolated from alpine forest soil.</title>
        <authorList>
            <person name="Margesin R."/>
            <person name="Albuquerque L."/>
            <person name="Zhang D.-C."/>
            <person name="Froufe H.J.C."/>
            <person name="Severino R."/>
            <person name="Roxo I."/>
            <person name="Egas C."/>
            <person name="Da Costa M.S."/>
        </authorList>
    </citation>
    <scope>NUCLEOTIDE SEQUENCE [LARGE SCALE GENOMIC DNA]</scope>
    <source>
        <strain evidence="2 3">S20-91</strain>
    </source>
</reference>
<keyword evidence="1" id="KW-0732">Signal</keyword>
<feature type="chain" id="PRO_5015777050" evidence="1">
    <location>
        <begin position="25"/>
        <end position="142"/>
    </location>
</feature>
<organism evidence="2 3">
    <name type="scientific">Solimicrobium silvestre</name>
    <dbReference type="NCBI Taxonomy" id="2099400"/>
    <lineage>
        <taxon>Bacteria</taxon>
        <taxon>Pseudomonadati</taxon>
        <taxon>Pseudomonadota</taxon>
        <taxon>Betaproteobacteria</taxon>
        <taxon>Burkholderiales</taxon>
        <taxon>Oxalobacteraceae</taxon>
        <taxon>Solimicrobium</taxon>
    </lineage>
</organism>
<dbReference type="RefSeq" id="WP_133166904.1">
    <property type="nucleotide sequence ID" value="NZ_PUGF01000011.1"/>
</dbReference>
<protein>
    <submittedName>
        <fullName evidence="2">Uncharacterized protein</fullName>
    </submittedName>
</protein>
<sequence length="142" mass="15874">MKNMILQKITGIFLSTLATASAIASPCDGINRSINLQNKRFFAETITKQLKAQIPDVASVQILQYFAYKDWSVVYVNTQVSDEVFLIYHDSPLKGKYLDSLAGAYAANEEQSVYDHLINGDSKGIPTKLAKCIAWHITKDRD</sequence>
<evidence type="ECO:0000313" key="2">
    <source>
        <dbReference type="EMBL" id="PRC92746.1"/>
    </source>
</evidence>
<dbReference type="EMBL" id="PUGF01000011">
    <property type="protein sequence ID" value="PRC92746.1"/>
    <property type="molecule type" value="Genomic_DNA"/>
</dbReference>
<dbReference type="OrthoDB" id="5957568at2"/>
<comment type="caution">
    <text evidence="2">The sequence shown here is derived from an EMBL/GenBank/DDBJ whole genome shotgun (WGS) entry which is preliminary data.</text>
</comment>
<gene>
    <name evidence="2" type="ORF">S2091_2476</name>
</gene>
<keyword evidence="3" id="KW-1185">Reference proteome</keyword>
<evidence type="ECO:0000256" key="1">
    <source>
        <dbReference type="SAM" id="SignalP"/>
    </source>
</evidence>
<dbReference type="AlphaFoldDB" id="A0A2S9GYK8"/>
<feature type="signal peptide" evidence="1">
    <location>
        <begin position="1"/>
        <end position="24"/>
    </location>
</feature>
<proteinExistence type="predicted"/>
<evidence type="ECO:0000313" key="3">
    <source>
        <dbReference type="Proteomes" id="UP000237839"/>
    </source>
</evidence>
<dbReference type="Proteomes" id="UP000237839">
    <property type="component" value="Unassembled WGS sequence"/>
</dbReference>
<name>A0A2S9GYK8_9BURK</name>
<accession>A0A2S9GYK8</accession>